<dbReference type="GO" id="GO:0009401">
    <property type="term" value="P:phosphoenolpyruvate-dependent sugar phosphotransferase system"/>
    <property type="evidence" value="ECO:0007669"/>
    <property type="project" value="UniProtKB-KW"/>
</dbReference>
<dbReference type="PIRSF" id="PIRSF006351">
    <property type="entry name" value="PTS_EIIC-Cellobiose"/>
    <property type="match status" value="1"/>
</dbReference>
<dbReference type="GO" id="GO:0005886">
    <property type="term" value="C:plasma membrane"/>
    <property type="evidence" value="ECO:0007669"/>
    <property type="project" value="UniProtKB-SubCell"/>
</dbReference>
<feature type="transmembrane region" description="Helical" evidence="10">
    <location>
        <begin position="268"/>
        <end position="285"/>
    </location>
</feature>
<feature type="transmembrane region" description="Helical" evidence="10">
    <location>
        <begin position="124"/>
        <end position="144"/>
    </location>
</feature>
<accession>A0A6N3DAH0</accession>
<feature type="transmembrane region" description="Helical" evidence="10">
    <location>
        <begin position="305"/>
        <end position="323"/>
    </location>
</feature>
<evidence type="ECO:0000256" key="4">
    <source>
        <dbReference type="ARBA" id="ARBA00022597"/>
    </source>
</evidence>
<feature type="transmembrane region" description="Helical" evidence="10">
    <location>
        <begin position="410"/>
        <end position="428"/>
    </location>
</feature>
<comment type="function">
    <text evidence="9">The phosphoenolpyruvate-dependent sugar phosphotransferase system (PTS), a major carbohydrate active -transport system, catalyzes the phosphorylation of incoming sugar substrates concomitant with their translocation across the cell membrane.</text>
</comment>
<name>A0A6N3DAH0_9FIRM</name>
<sequence length="447" mass="48094">MDTNSKGFMAKFQAVLEKYVVPVATKISQQRHLAAVRDGLTVLVPVTIIGGFAVLLAAPPVSASMEPTNFLFQFLCAWRDWAAANSALLMTPYNLTIGCISVYVVLGVAYQLCKTYKMDPISNLISTLLVFLCISGVPQAYVSGEASVTAIPLTNLGAAGMFTAIIIALAVIEITHLFIAKKWVIKLPDSVPPNVAAPFNVLIPGIVNLLLFMFLDNICVSSLDTNIPGLVYTMFQPLISATGSLPSILLINVLMTIFWFFGIHGANMVGVVVTPLTTLGLTLNAEAYAAGEELPSIFAGAVNSVYGGWISYFAVVIVILLFCKSSQAKSIAKIASVPAFFNINEPLIFGLPTVLNPFTLITFLICNNLNFTIVYLLMDSGFLGRFFVQLPFTVPGPLQAWLASMDAKSILVWLALLALDIVIALPFIKAYDKQLLASESAGEMSAE</sequence>
<feature type="transmembrane region" description="Helical" evidence="10">
    <location>
        <begin position="235"/>
        <end position="261"/>
    </location>
</feature>
<proteinExistence type="predicted"/>
<keyword evidence="2 9" id="KW-0813">Transport</keyword>
<evidence type="ECO:0000259" key="11">
    <source>
        <dbReference type="PROSITE" id="PS51105"/>
    </source>
</evidence>
<evidence type="ECO:0000256" key="6">
    <source>
        <dbReference type="ARBA" id="ARBA00022692"/>
    </source>
</evidence>
<reference evidence="12" key="1">
    <citation type="submission" date="2019-11" db="EMBL/GenBank/DDBJ databases">
        <authorList>
            <person name="Feng L."/>
        </authorList>
    </citation>
    <scope>NUCLEOTIDE SEQUENCE</scope>
    <source>
        <strain evidence="12">CramosumLFYP8</strain>
    </source>
</reference>
<feature type="transmembrane region" description="Helical" evidence="10">
    <location>
        <begin position="93"/>
        <end position="112"/>
    </location>
</feature>
<evidence type="ECO:0000256" key="10">
    <source>
        <dbReference type="SAM" id="Phobius"/>
    </source>
</evidence>
<keyword evidence="8 9" id="KW-0472">Membrane</keyword>
<dbReference type="Pfam" id="PF02378">
    <property type="entry name" value="PTS_EIIC"/>
    <property type="match status" value="1"/>
</dbReference>
<evidence type="ECO:0000256" key="2">
    <source>
        <dbReference type="ARBA" id="ARBA00022448"/>
    </source>
</evidence>
<dbReference type="RefSeq" id="WP_054322531.1">
    <property type="nucleotide sequence ID" value="NZ_CACRTL010000031.1"/>
</dbReference>
<evidence type="ECO:0000313" key="12">
    <source>
        <dbReference type="EMBL" id="VYU24804.1"/>
    </source>
</evidence>
<keyword evidence="6 10" id="KW-0812">Transmembrane</keyword>
<feature type="transmembrane region" description="Helical" evidence="10">
    <location>
        <begin position="156"/>
        <end position="179"/>
    </location>
</feature>
<dbReference type="InterPro" id="IPR004501">
    <property type="entry name" value="PTS_EIIC_3"/>
</dbReference>
<keyword evidence="3 9" id="KW-1003">Cell membrane</keyword>
<dbReference type="GO" id="GO:0008982">
    <property type="term" value="F:protein-N(PI)-phosphohistidine-sugar phosphotransferase activity"/>
    <property type="evidence" value="ECO:0007669"/>
    <property type="project" value="UniProtKB-UniRule"/>
</dbReference>
<evidence type="ECO:0000256" key="8">
    <source>
        <dbReference type="ARBA" id="ARBA00023136"/>
    </source>
</evidence>
<evidence type="ECO:0000256" key="1">
    <source>
        <dbReference type="ARBA" id="ARBA00004651"/>
    </source>
</evidence>
<dbReference type="PROSITE" id="PS51105">
    <property type="entry name" value="PTS_EIIC_TYPE_3"/>
    <property type="match status" value="1"/>
</dbReference>
<keyword evidence="4 9" id="KW-0762">Sugar transport</keyword>
<dbReference type="NCBIfam" id="TIGR00410">
    <property type="entry name" value="lacE"/>
    <property type="match status" value="1"/>
</dbReference>
<feature type="transmembrane region" description="Helical" evidence="10">
    <location>
        <begin position="39"/>
        <end position="58"/>
    </location>
</feature>
<dbReference type="AlphaFoldDB" id="A0A6N3DAH0"/>
<dbReference type="InterPro" id="IPR051088">
    <property type="entry name" value="PTS_Sugar-EIIC/EIIB"/>
</dbReference>
<gene>
    <name evidence="12" type="primary">licC_18</name>
    <name evidence="12" type="ORF">CRLFYP8_03313</name>
</gene>
<evidence type="ECO:0000256" key="3">
    <source>
        <dbReference type="ARBA" id="ARBA00022475"/>
    </source>
</evidence>
<dbReference type="EMBL" id="CACRTL010000031">
    <property type="protein sequence ID" value="VYU24804.1"/>
    <property type="molecule type" value="Genomic_DNA"/>
</dbReference>
<evidence type="ECO:0000256" key="9">
    <source>
        <dbReference type="PIRNR" id="PIRNR006351"/>
    </source>
</evidence>
<keyword evidence="7 10" id="KW-1133">Transmembrane helix</keyword>
<organism evidence="12">
    <name type="scientific">Thomasclavelia ramosa</name>
    <dbReference type="NCBI Taxonomy" id="1547"/>
    <lineage>
        <taxon>Bacteria</taxon>
        <taxon>Bacillati</taxon>
        <taxon>Bacillota</taxon>
        <taxon>Erysipelotrichia</taxon>
        <taxon>Erysipelotrichales</taxon>
        <taxon>Coprobacillaceae</taxon>
        <taxon>Thomasclavelia</taxon>
    </lineage>
</organism>
<dbReference type="GO" id="GO:1901264">
    <property type="term" value="P:carbohydrate derivative transport"/>
    <property type="evidence" value="ECO:0007669"/>
    <property type="project" value="TreeGrafter"/>
</dbReference>
<dbReference type="PANTHER" id="PTHR33989:SF8">
    <property type="entry name" value="PERMEASE IIC COMPONENT"/>
    <property type="match status" value="1"/>
</dbReference>
<keyword evidence="5" id="KW-0598">Phosphotransferase system</keyword>
<dbReference type="PANTHER" id="PTHR33989">
    <property type="match status" value="1"/>
</dbReference>
<feature type="domain" description="PTS EIIC type-3" evidence="11">
    <location>
        <begin position="16"/>
        <end position="427"/>
    </location>
</feature>
<dbReference type="InterPro" id="IPR003352">
    <property type="entry name" value="PTS_EIIC"/>
</dbReference>
<comment type="subcellular location">
    <subcellularLocation>
        <location evidence="1">Cell membrane</location>
        <topology evidence="1">Multi-pass membrane protein</topology>
    </subcellularLocation>
</comment>
<evidence type="ECO:0000256" key="5">
    <source>
        <dbReference type="ARBA" id="ARBA00022683"/>
    </source>
</evidence>
<dbReference type="InterPro" id="IPR004796">
    <property type="entry name" value="PTS_IIC_cello"/>
</dbReference>
<feature type="transmembrane region" description="Helical" evidence="10">
    <location>
        <begin position="191"/>
        <end position="215"/>
    </location>
</feature>
<protein>
    <recommendedName>
        <fullName evidence="9">Permease IIC component</fullName>
    </recommendedName>
</protein>
<evidence type="ECO:0000256" key="7">
    <source>
        <dbReference type="ARBA" id="ARBA00022989"/>
    </source>
</evidence>